<keyword evidence="2" id="KW-1185">Reference proteome</keyword>
<feature type="transmembrane region" description="Helical" evidence="1">
    <location>
        <begin position="7"/>
        <end position="28"/>
    </location>
</feature>
<name>A0A6P7SW78_9MOLL</name>
<reference evidence="3" key="1">
    <citation type="submission" date="2025-08" db="UniProtKB">
        <authorList>
            <consortium name="RefSeq"/>
        </authorList>
    </citation>
    <scope>IDENTIFICATION</scope>
</reference>
<keyword evidence="1" id="KW-0472">Membrane</keyword>
<feature type="transmembrane region" description="Helical" evidence="1">
    <location>
        <begin position="123"/>
        <end position="144"/>
    </location>
</feature>
<dbReference type="Proteomes" id="UP000515154">
    <property type="component" value="Linkage group LG11"/>
</dbReference>
<proteinExistence type="predicted"/>
<feature type="transmembrane region" description="Helical" evidence="1">
    <location>
        <begin position="58"/>
        <end position="81"/>
    </location>
</feature>
<keyword evidence="1" id="KW-1133">Transmembrane helix</keyword>
<feature type="transmembrane region" description="Helical" evidence="1">
    <location>
        <begin position="93"/>
        <end position="117"/>
    </location>
</feature>
<dbReference type="RefSeq" id="XP_029642517.1">
    <property type="nucleotide sequence ID" value="XM_029786657.2"/>
</dbReference>
<accession>A0A6P7SW78</accession>
<organism evidence="2 3">
    <name type="scientific">Octopus sinensis</name>
    <name type="common">East Asian common octopus</name>
    <dbReference type="NCBI Taxonomy" id="2607531"/>
    <lineage>
        <taxon>Eukaryota</taxon>
        <taxon>Metazoa</taxon>
        <taxon>Spiralia</taxon>
        <taxon>Lophotrochozoa</taxon>
        <taxon>Mollusca</taxon>
        <taxon>Cephalopoda</taxon>
        <taxon>Coleoidea</taxon>
        <taxon>Octopodiformes</taxon>
        <taxon>Octopoda</taxon>
        <taxon>Incirrata</taxon>
        <taxon>Octopodidae</taxon>
        <taxon>Octopus</taxon>
    </lineage>
</organism>
<evidence type="ECO:0000313" key="2">
    <source>
        <dbReference type="Proteomes" id="UP000515154"/>
    </source>
</evidence>
<evidence type="ECO:0000313" key="3">
    <source>
        <dbReference type="RefSeq" id="XP_029642517.1"/>
    </source>
</evidence>
<sequence length="152" mass="16498">MDMLQIAYGVQVVGFVADVIALATVGWLTQYDRKIGLFKMCTSLRCYDVTFTGRLKTMQGAACLGFILLLVAVIMATVYIFKQNVRANKKYRWAVAILVLLGGIFASVGPLFGFGVAGYSPSYSLFIGLLAGILSIVAGSLHIVDVKRTVFE</sequence>
<keyword evidence="1" id="KW-0812">Transmembrane</keyword>
<evidence type="ECO:0000256" key="1">
    <source>
        <dbReference type="SAM" id="Phobius"/>
    </source>
</evidence>
<protein>
    <submittedName>
        <fullName evidence="3">Uncharacterized protein LOC115217069</fullName>
    </submittedName>
</protein>
<dbReference type="Gene3D" id="1.20.140.150">
    <property type="match status" value="1"/>
</dbReference>
<dbReference type="KEGG" id="osn:115217069"/>
<gene>
    <name evidence="3" type="primary">LOC115217069</name>
</gene>
<dbReference type="AlphaFoldDB" id="A0A6P7SW78"/>